<comment type="pathway">
    <text evidence="9">Cofactor biosynthesis; coenzyme A biosynthesis; CoA from (R)-pantothenate: step 4/5.</text>
</comment>
<proteinExistence type="inferred from homology"/>
<comment type="similarity">
    <text evidence="9">Belongs to the bacterial CoaD family.</text>
</comment>
<keyword evidence="4 9" id="KW-0547">Nucleotide-binding</keyword>
<evidence type="ECO:0000256" key="9">
    <source>
        <dbReference type="HAMAP-Rule" id="MF_00151"/>
    </source>
</evidence>
<dbReference type="NCBIfam" id="TIGR00125">
    <property type="entry name" value="cyt_tran_rel"/>
    <property type="match status" value="1"/>
</dbReference>
<sequence length="160" mass="17561">MTTVLYPGTFNPIHNGHVDLVERAAIIFDKLILGIATSPHKRPTDLELRVELARQVLSHVSNVEVQGFNTLTVDFAKQMGAKIILKGIRSVTDFEYEFQMLGMNRVLQPGLETVFLAPSEQYSYISSTLVRQIASYGGDVTEFVPAPVANALGNGDIQLG</sequence>
<feature type="binding site" evidence="9">
    <location>
        <position position="86"/>
    </location>
    <ligand>
        <name>substrate</name>
    </ligand>
</feature>
<dbReference type="GO" id="GO:0005737">
    <property type="term" value="C:cytoplasm"/>
    <property type="evidence" value="ECO:0007669"/>
    <property type="project" value="UniProtKB-SubCell"/>
</dbReference>
<feature type="binding site" evidence="9">
    <location>
        <position position="17"/>
    </location>
    <ligand>
        <name>ATP</name>
        <dbReference type="ChEBI" id="CHEBI:30616"/>
    </ligand>
</feature>
<evidence type="ECO:0000256" key="3">
    <source>
        <dbReference type="ARBA" id="ARBA00022695"/>
    </source>
</evidence>
<comment type="caution">
    <text evidence="11">The sequence shown here is derived from an EMBL/GenBank/DDBJ whole genome shotgun (WGS) entry which is preliminary data.</text>
</comment>
<organism evidence="11 12">
    <name type="scientific">OM182 bacterium</name>
    <dbReference type="NCBI Taxonomy" id="2510334"/>
    <lineage>
        <taxon>Bacteria</taxon>
        <taxon>Pseudomonadati</taxon>
        <taxon>Pseudomonadota</taxon>
        <taxon>Gammaproteobacteria</taxon>
        <taxon>OMG group</taxon>
        <taxon>OM182 clade</taxon>
    </lineage>
</organism>
<dbReference type="Gene3D" id="3.40.50.620">
    <property type="entry name" value="HUPs"/>
    <property type="match status" value="1"/>
</dbReference>
<dbReference type="Proteomes" id="UP000316199">
    <property type="component" value="Unassembled WGS sequence"/>
</dbReference>
<dbReference type="SUPFAM" id="SSF52374">
    <property type="entry name" value="Nucleotidylyl transferase"/>
    <property type="match status" value="1"/>
</dbReference>
<evidence type="ECO:0000256" key="6">
    <source>
        <dbReference type="ARBA" id="ARBA00022842"/>
    </source>
</evidence>
<evidence type="ECO:0000313" key="12">
    <source>
        <dbReference type="Proteomes" id="UP000316199"/>
    </source>
</evidence>
<feature type="binding site" evidence="9">
    <location>
        <begin position="122"/>
        <end position="128"/>
    </location>
    <ligand>
        <name>ATP</name>
        <dbReference type="ChEBI" id="CHEBI:30616"/>
    </ligand>
</feature>
<dbReference type="PANTHER" id="PTHR21342:SF1">
    <property type="entry name" value="PHOSPHOPANTETHEINE ADENYLYLTRANSFERASE"/>
    <property type="match status" value="1"/>
</dbReference>
<keyword evidence="7 9" id="KW-0173">Coenzyme A biosynthesis</keyword>
<protein>
    <recommendedName>
        <fullName evidence="9">Phosphopantetheine adenylyltransferase</fullName>
        <ecNumber evidence="9">2.7.7.3</ecNumber>
    </recommendedName>
    <alternativeName>
        <fullName evidence="9">Dephospho-CoA pyrophosphorylase</fullName>
    </alternativeName>
    <alternativeName>
        <fullName evidence="9">Pantetheine-phosphate adenylyltransferase</fullName>
        <shortName evidence="9">PPAT</shortName>
    </alternativeName>
</protein>
<dbReference type="InterPro" id="IPR001980">
    <property type="entry name" value="PPAT"/>
</dbReference>
<dbReference type="EMBL" id="SHAG01000001">
    <property type="protein sequence ID" value="RZO77689.1"/>
    <property type="molecule type" value="Genomic_DNA"/>
</dbReference>
<dbReference type="NCBIfam" id="TIGR01510">
    <property type="entry name" value="coaD_prev_kdtB"/>
    <property type="match status" value="1"/>
</dbReference>
<feature type="binding site" evidence="9">
    <location>
        <position position="41"/>
    </location>
    <ligand>
        <name>substrate</name>
    </ligand>
</feature>
<keyword evidence="1 9" id="KW-0963">Cytoplasm</keyword>
<dbReference type="PANTHER" id="PTHR21342">
    <property type="entry name" value="PHOSPHOPANTETHEINE ADENYLYLTRANSFERASE"/>
    <property type="match status" value="1"/>
</dbReference>
<gene>
    <name evidence="9" type="primary">coaD</name>
    <name evidence="11" type="ORF">EVA68_00235</name>
</gene>
<feature type="binding site" evidence="9">
    <location>
        <begin position="87"/>
        <end position="89"/>
    </location>
    <ligand>
        <name>ATP</name>
        <dbReference type="ChEBI" id="CHEBI:30616"/>
    </ligand>
</feature>
<keyword evidence="5 9" id="KW-0067">ATP-binding</keyword>
<dbReference type="CDD" id="cd02163">
    <property type="entry name" value="PPAT"/>
    <property type="match status" value="1"/>
</dbReference>
<feature type="binding site" evidence="9">
    <location>
        <position position="72"/>
    </location>
    <ligand>
        <name>substrate</name>
    </ligand>
</feature>
<keyword evidence="3 9" id="KW-0548">Nucleotidyltransferase</keyword>
<comment type="subunit">
    <text evidence="9">Homohexamer.</text>
</comment>
<dbReference type="InterPro" id="IPR014729">
    <property type="entry name" value="Rossmann-like_a/b/a_fold"/>
</dbReference>
<evidence type="ECO:0000256" key="8">
    <source>
        <dbReference type="ARBA" id="ARBA00029346"/>
    </source>
</evidence>
<keyword evidence="6 9" id="KW-0460">Magnesium</keyword>
<evidence type="ECO:0000256" key="2">
    <source>
        <dbReference type="ARBA" id="ARBA00022679"/>
    </source>
</evidence>
<evidence type="ECO:0000256" key="1">
    <source>
        <dbReference type="ARBA" id="ARBA00022490"/>
    </source>
</evidence>
<feature type="binding site" evidence="9">
    <location>
        <position position="97"/>
    </location>
    <ligand>
        <name>ATP</name>
        <dbReference type="ChEBI" id="CHEBI:30616"/>
    </ligand>
</feature>
<reference evidence="11 12" key="1">
    <citation type="submission" date="2019-02" db="EMBL/GenBank/DDBJ databases">
        <title>Prokaryotic population dynamics and viral predation in marine succession experiment using metagenomics: the confinement effect.</title>
        <authorList>
            <person name="Haro-Moreno J.M."/>
            <person name="Rodriguez-Valera F."/>
            <person name="Lopez-Perez M."/>
        </authorList>
    </citation>
    <scope>NUCLEOTIDE SEQUENCE [LARGE SCALE GENOMIC DNA]</scope>
    <source>
        <strain evidence="11">MED-G157</strain>
    </source>
</reference>
<dbReference type="EC" id="2.7.7.3" evidence="9"/>
<dbReference type="AlphaFoldDB" id="A0A520S5L1"/>
<comment type="function">
    <text evidence="9">Reversibly transfers an adenylyl group from ATP to 4'-phosphopantetheine, yielding dephospho-CoA (dPCoA) and pyrophosphate.</text>
</comment>
<comment type="subcellular location">
    <subcellularLocation>
        <location evidence="9">Cytoplasm</location>
    </subcellularLocation>
</comment>
<feature type="binding site" evidence="9">
    <location>
        <begin position="9"/>
        <end position="10"/>
    </location>
    <ligand>
        <name>ATP</name>
        <dbReference type="ChEBI" id="CHEBI:30616"/>
    </ligand>
</feature>
<comment type="cofactor">
    <cofactor evidence="9">
        <name>Mg(2+)</name>
        <dbReference type="ChEBI" id="CHEBI:18420"/>
    </cofactor>
</comment>
<dbReference type="Pfam" id="PF01467">
    <property type="entry name" value="CTP_transf_like"/>
    <property type="match status" value="1"/>
</dbReference>
<dbReference type="GO" id="GO:0004595">
    <property type="term" value="F:pantetheine-phosphate adenylyltransferase activity"/>
    <property type="evidence" value="ECO:0007669"/>
    <property type="project" value="UniProtKB-UniRule"/>
</dbReference>
<accession>A0A520S5L1</accession>
<dbReference type="InterPro" id="IPR004821">
    <property type="entry name" value="Cyt_trans-like"/>
</dbReference>
<name>A0A520S5L1_9GAMM</name>
<dbReference type="HAMAP" id="MF_00151">
    <property type="entry name" value="PPAT_bact"/>
    <property type="match status" value="1"/>
</dbReference>
<feature type="binding site" evidence="9">
    <location>
        <position position="9"/>
    </location>
    <ligand>
        <name>substrate</name>
    </ligand>
</feature>
<dbReference type="UniPathway" id="UPA00241">
    <property type="reaction ID" value="UER00355"/>
</dbReference>
<dbReference type="GO" id="GO:0015937">
    <property type="term" value="P:coenzyme A biosynthetic process"/>
    <property type="evidence" value="ECO:0007669"/>
    <property type="project" value="UniProtKB-UniRule"/>
</dbReference>
<evidence type="ECO:0000256" key="5">
    <source>
        <dbReference type="ARBA" id="ARBA00022840"/>
    </source>
</evidence>
<evidence type="ECO:0000313" key="11">
    <source>
        <dbReference type="EMBL" id="RZO77689.1"/>
    </source>
</evidence>
<feature type="site" description="Transition state stabilizer" evidence="9">
    <location>
        <position position="17"/>
    </location>
</feature>
<feature type="domain" description="Cytidyltransferase-like" evidence="10">
    <location>
        <begin position="5"/>
        <end position="132"/>
    </location>
</feature>
<dbReference type="GO" id="GO:0005524">
    <property type="term" value="F:ATP binding"/>
    <property type="evidence" value="ECO:0007669"/>
    <property type="project" value="UniProtKB-KW"/>
</dbReference>
<evidence type="ECO:0000256" key="4">
    <source>
        <dbReference type="ARBA" id="ARBA00022741"/>
    </source>
</evidence>
<evidence type="ECO:0000256" key="7">
    <source>
        <dbReference type="ARBA" id="ARBA00022993"/>
    </source>
</evidence>
<evidence type="ECO:0000259" key="10">
    <source>
        <dbReference type="Pfam" id="PF01467"/>
    </source>
</evidence>
<keyword evidence="2 9" id="KW-0808">Transferase</keyword>
<comment type="catalytic activity">
    <reaction evidence="8 9">
        <text>(R)-4'-phosphopantetheine + ATP + H(+) = 3'-dephospho-CoA + diphosphate</text>
        <dbReference type="Rhea" id="RHEA:19801"/>
        <dbReference type="ChEBI" id="CHEBI:15378"/>
        <dbReference type="ChEBI" id="CHEBI:30616"/>
        <dbReference type="ChEBI" id="CHEBI:33019"/>
        <dbReference type="ChEBI" id="CHEBI:57328"/>
        <dbReference type="ChEBI" id="CHEBI:61723"/>
        <dbReference type="EC" id="2.7.7.3"/>
    </reaction>
</comment>
<dbReference type="PRINTS" id="PR01020">
    <property type="entry name" value="LPSBIOSNTHSS"/>
</dbReference>